<evidence type="ECO:0008006" key="4">
    <source>
        <dbReference type="Google" id="ProtNLM"/>
    </source>
</evidence>
<keyword evidence="1" id="KW-0812">Transmembrane</keyword>
<reference evidence="2 3" key="1">
    <citation type="submission" date="2021-06" db="EMBL/GenBank/DDBJ databases">
        <title>Rheinheimera indica sp. nov., isolated from deep-sea sediment.</title>
        <authorList>
            <person name="Wang Z."/>
            <person name="Zhang X.-Y."/>
        </authorList>
    </citation>
    <scope>NUCLEOTIDE SEQUENCE [LARGE SCALE GENOMIC DNA]</scope>
    <source>
        <strain evidence="2 3">SM2107</strain>
    </source>
</reference>
<dbReference type="EMBL" id="JAHRID010000003">
    <property type="protein sequence ID" value="MBV2128932.1"/>
    <property type="molecule type" value="Genomic_DNA"/>
</dbReference>
<comment type="caution">
    <text evidence="2">The sequence shown here is derived from an EMBL/GenBank/DDBJ whole genome shotgun (WGS) entry which is preliminary data.</text>
</comment>
<name>A0ABS6MJD7_9GAMM</name>
<keyword evidence="1" id="KW-1133">Transmembrane helix</keyword>
<dbReference type="Proteomes" id="UP000704611">
    <property type="component" value="Unassembled WGS sequence"/>
</dbReference>
<keyword evidence="1" id="KW-0472">Membrane</keyword>
<accession>A0ABS6MJD7</accession>
<feature type="transmembrane region" description="Helical" evidence="1">
    <location>
        <begin position="60"/>
        <end position="79"/>
    </location>
</feature>
<proteinExistence type="predicted"/>
<dbReference type="RefSeq" id="WP_217668572.1">
    <property type="nucleotide sequence ID" value="NZ_JAHRID010000003.1"/>
</dbReference>
<feature type="transmembrane region" description="Helical" evidence="1">
    <location>
        <begin position="100"/>
        <end position="119"/>
    </location>
</feature>
<evidence type="ECO:0000256" key="1">
    <source>
        <dbReference type="SAM" id="Phobius"/>
    </source>
</evidence>
<evidence type="ECO:0000313" key="3">
    <source>
        <dbReference type="Proteomes" id="UP000704611"/>
    </source>
</evidence>
<evidence type="ECO:0000313" key="2">
    <source>
        <dbReference type="EMBL" id="MBV2128932.1"/>
    </source>
</evidence>
<organism evidence="2 3">
    <name type="scientific">Arsukibacterium indicum</name>
    <dbReference type="NCBI Taxonomy" id="2848612"/>
    <lineage>
        <taxon>Bacteria</taxon>
        <taxon>Pseudomonadati</taxon>
        <taxon>Pseudomonadota</taxon>
        <taxon>Gammaproteobacteria</taxon>
        <taxon>Chromatiales</taxon>
        <taxon>Chromatiaceae</taxon>
        <taxon>Arsukibacterium</taxon>
    </lineage>
</organism>
<feature type="transmembrane region" description="Helical" evidence="1">
    <location>
        <begin position="125"/>
        <end position="148"/>
    </location>
</feature>
<feature type="transmembrane region" description="Helical" evidence="1">
    <location>
        <begin position="31"/>
        <end position="48"/>
    </location>
</feature>
<sequence>MSNNFRMAKRRKLFSLLVDLRIHFLEFLRNLTPQVIIFSLVFLVARNLDFTKFDISNTPATLLFFILLTIGVYSVWANSTIFFERAMLGKLPFKRSARLLRYRGFSGVSLIFVNLKFAYRVRKLLFLELVLCMIIVQIGAVIVSVLALRSMISTQ</sequence>
<gene>
    <name evidence="2" type="ORF">KQY15_07485</name>
</gene>
<keyword evidence="3" id="KW-1185">Reference proteome</keyword>
<protein>
    <recommendedName>
        <fullName evidence="4">ABC transporter permease</fullName>
    </recommendedName>
</protein>